<organism evidence="2">
    <name type="scientific">Cladocopium goreaui</name>
    <dbReference type="NCBI Taxonomy" id="2562237"/>
    <lineage>
        <taxon>Eukaryota</taxon>
        <taxon>Sar</taxon>
        <taxon>Alveolata</taxon>
        <taxon>Dinophyceae</taxon>
        <taxon>Suessiales</taxon>
        <taxon>Symbiodiniaceae</taxon>
        <taxon>Cladocopium</taxon>
    </lineage>
</organism>
<evidence type="ECO:0000313" key="4">
    <source>
        <dbReference type="Proteomes" id="UP001152797"/>
    </source>
</evidence>
<feature type="compositionally biased region" description="Basic and acidic residues" evidence="1">
    <location>
        <begin position="228"/>
        <end position="242"/>
    </location>
</feature>
<evidence type="ECO:0000256" key="1">
    <source>
        <dbReference type="SAM" id="MobiDB-lite"/>
    </source>
</evidence>
<feature type="compositionally biased region" description="Acidic residues" evidence="1">
    <location>
        <begin position="256"/>
        <end position="272"/>
    </location>
</feature>
<keyword evidence="3" id="KW-0670">Pyruvate</keyword>
<reference evidence="2" key="1">
    <citation type="submission" date="2022-10" db="EMBL/GenBank/DDBJ databases">
        <authorList>
            <person name="Chen Y."/>
            <person name="Dougan E. K."/>
            <person name="Chan C."/>
            <person name="Rhodes N."/>
            <person name="Thang M."/>
        </authorList>
    </citation>
    <scope>NUCLEOTIDE SEQUENCE</scope>
</reference>
<feature type="region of interest" description="Disordered" evidence="1">
    <location>
        <begin position="221"/>
        <end position="343"/>
    </location>
</feature>
<dbReference type="AlphaFoldDB" id="A0A9P1CRK0"/>
<gene>
    <name evidence="2" type="ORF">C1SCF055_LOCUS22194</name>
</gene>
<accession>A0A9P1CRK0</accession>
<dbReference type="OrthoDB" id="10511567at2759"/>
<reference evidence="3 4" key="2">
    <citation type="submission" date="2024-05" db="EMBL/GenBank/DDBJ databases">
        <authorList>
            <person name="Chen Y."/>
            <person name="Shah S."/>
            <person name="Dougan E. K."/>
            <person name="Thang M."/>
            <person name="Chan C."/>
        </authorList>
    </citation>
    <scope>NUCLEOTIDE SEQUENCE [LARGE SCALE GENOMIC DNA]</scope>
</reference>
<protein>
    <submittedName>
        <fullName evidence="3">Pyruvate dehydrogenase [NADP(+)]</fullName>
    </submittedName>
</protein>
<keyword evidence="4" id="KW-1185">Reference proteome</keyword>
<proteinExistence type="predicted"/>
<evidence type="ECO:0000313" key="3">
    <source>
        <dbReference type="EMBL" id="CAL4782975.1"/>
    </source>
</evidence>
<dbReference type="EMBL" id="CAMXCT030002103">
    <property type="protein sequence ID" value="CAL4782975.1"/>
    <property type="molecule type" value="Genomic_DNA"/>
</dbReference>
<dbReference type="EMBL" id="CAMXCT020002103">
    <property type="protein sequence ID" value="CAL1149038.1"/>
    <property type="molecule type" value="Genomic_DNA"/>
</dbReference>
<evidence type="ECO:0000313" key="2">
    <source>
        <dbReference type="EMBL" id="CAI3995663.1"/>
    </source>
</evidence>
<dbReference type="EMBL" id="CAMXCT010002103">
    <property type="protein sequence ID" value="CAI3995663.1"/>
    <property type="molecule type" value="Genomic_DNA"/>
</dbReference>
<name>A0A9P1CRK0_9DINO</name>
<sequence>MGLPYAGEDAHLFAPASPLQDFGEFQFTPQQYRLLIKQVYQEKNPSMMAELDFIFSRYQGREEELFPQVCLKYGADRAALTKDLPPRTELEEGELVEAIVRLEEEHERRMRLLRRKREEVKELTLLIRLGSERRRCHACDVGICRAQRLIRFAGEVCWLVAEESRCAEEEGAGSHGHSHENLEDLHRGTQWVIKELRAILTSVAQEDPQLAELAHHLSTAKIQKPQQVKKDSDHSGPEKLEPQGEDGEEVERLDCESEQWDPQDELESDTPEPNEPSQPQIEELATREADAEHGKAQDDARVRCEDQPPAKPDQGDQRLSEAEKLEEKLDPGVFEQLESMQQM</sequence>
<dbReference type="Proteomes" id="UP001152797">
    <property type="component" value="Unassembled WGS sequence"/>
</dbReference>
<feature type="compositionally biased region" description="Basic and acidic residues" evidence="1">
    <location>
        <begin position="284"/>
        <end position="330"/>
    </location>
</feature>
<comment type="caution">
    <text evidence="2">The sequence shown here is derived from an EMBL/GenBank/DDBJ whole genome shotgun (WGS) entry which is preliminary data.</text>
</comment>